<gene>
    <name evidence="21" type="ORF">F8M41_020209</name>
</gene>
<evidence type="ECO:0000256" key="20">
    <source>
        <dbReference type="ARBA" id="ARBA00076908"/>
    </source>
</evidence>
<comment type="subcellular location">
    <subcellularLocation>
        <location evidence="1">Mitochondrion outer membrane</location>
        <topology evidence="1">Multi-pass membrane protein</topology>
    </subcellularLocation>
</comment>
<proteinExistence type="predicted"/>
<dbReference type="PANTHER" id="PTHR10250">
    <property type="entry name" value="MICROSOMAL GLUTATHIONE S-TRANSFERASE"/>
    <property type="match status" value="1"/>
</dbReference>
<dbReference type="GO" id="GO:0006629">
    <property type="term" value="P:lipid metabolic process"/>
    <property type="evidence" value="ECO:0007669"/>
    <property type="project" value="UniProtKB-KW"/>
</dbReference>
<keyword evidence="11" id="KW-0456">Lyase</keyword>
<dbReference type="EMBL" id="WTPW01000548">
    <property type="protein sequence ID" value="KAF0500674.1"/>
    <property type="molecule type" value="Genomic_DNA"/>
</dbReference>
<reference evidence="21 22" key="1">
    <citation type="journal article" date="2019" name="Environ. Microbiol.">
        <title>At the nexus of three kingdoms: the genome of the mycorrhizal fungus Gigaspora margarita provides insights into plant, endobacterial and fungal interactions.</title>
        <authorList>
            <person name="Venice F."/>
            <person name="Ghignone S."/>
            <person name="Salvioli di Fossalunga A."/>
            <person name="Amselem J."/>
            <person name="Novero M."/>
            <person name="Xianan X."/>
            <person name="Sedzielewska Toro K."/>
            <person name="Morin E."/>
            <person name="Lipzen A."/>
            <person name="Grigoriev I.V."/>
            <person name="Henrissat B."/>
            <person name="Martin F.M."/>
            <person name="Bonfante P."/>
        </authorList>
    </citation>
    <scope>NUCLEOTIDE SEQUENCE [LARGE SCALE GENOMIC DNA]</scope>
    <source>
        <strain evidence="21 22">BEG34</strain>
    </source>
</reference>
<keyword evidence="9" id="KW-0472">Membrane</keyword>
<dbReference type="Proteomes" id="UP000439903">
    <property type="component" value="Unassembled WGS sequence"/>
</dbReference>
<keyword evidence="5" id="KW-1133">Transmembrane helix</keyword>
<keyword evidence="7" id="KW-0443">Lipid metabolism</keyword>
<comment type="catalytic activity">
    <reaction evidence="17">
        <text>15-deoxy-Delta(12,14)-prostaglandin J2 + glutathione = 15-deoxy-Delta(12,14)-prostaglandin J2-S-(R)-glutathione</text>
        <dbReference type="Rhea" id="RHEA:75963"/>
        <dbReference type="ChEBI" id="CHEBI:57925"/>
        <dbReference type="ChEBI" id="CHEBI:85236"/>
        <dbReference type="ChEBI" id="CHEBI:194498"/>
    </reaction>
    <physiologicalReaction direction="left-to-right" evidence="17">
        <dbReference type="Rhea" id="RHEA:75964"/>
    </physiologicalReaction>
</comment>
<comment type="pathway">
    <text evidence="13">Lipid metabolism; leukotriene C4 biosynthesis.</text>
</comment>
<evidence type="ECO:0000256" key="9">
    <source>
        <dbReference type="ARBA" id="ARBA00023136"/>
    </source>
</evidence>
<dbReference type="AlphaFoldDB" id="A0A8H4AIQ9"/>
<evidence type="ECO:0000256" key="15">
    <source>
        <dbReference type="ARBA" id="ARBA00039056"/>
    </source>
</evidence>
<comment type="catalytic activity">
    <reaction evidence="16">
        <text>leukotriene C4 = leukotriene A4 + glutathione</text>
        <dbReference type="Rhea" id="RHEA:17617"/>
        <dbReference type="ChEBI" id="CHEBI:57463"/>
        <dbReference type="ChEBI" id="CHEBI:57925"/>
        <dbReference type="ChEBI" id="CHEBI:57973"/>
        <dbReference type="EC" id="4.4.1.20"/>
    </reaction>
    <physiologicalReaction direction="right-to-left" evidence="16">
        <dbReference type="Rhea" id="RHEA:17619"/>
    </physiologicalReaction>
</comment>
<evidence type="ECO:0000256" key="1">
    <source>
        <dbReference type="ARBA" id="ARBA00004374"/>
    </source>
</evidence>
<comment type="pathway">
    <text evidence="14">Lipid metabolism; arachidonate metabolism.</text>
</comment>
<keyword evidence="4" id="KW-1000">Mitochondrion outer membrane</keyword>
<evidence type="ECO:0000313" key="21">
    <source>
        <dbReference type="EMBL" id="KAF0500674.1"/>
    </source>
</evidence>
<evidence type="ECO:0000256" key="18">
    <source>
        <dbReference type="ARBA" id="ARBA00069748"/>
    </source>
</evidence>
<evidence type="ECO:0000256" key="6">
    <source>
        <dbReference type="ARBA" id="ARBA00023002"/>
    </source>
</evidence>
<dbReference type="Pfam" id="PF01124">
    <property type="entry name" value="MAPEG"/>
    <property type="match status" value="1"/>
</dbReference>
<sequence>MALIEVPSEYGYVIITGFVSTVLTGYLGFKTGAYRKKANVPYPYMYATKEEAEKDRNKLIFNCYQRAHQNTLENYPQFLLTLMVGGLKHPIISSVGGGIWILGRLFYAWGYYTGEPSKRSRGFFSYIGVLALAGTTISTAISLLKQ</sequence>
<protein>
    <recommendedName>
        <fullName evidence="18">Glutathione S-transferase 3, mitochondrial</fullName>
        <ecNumber evidence="15">4.4.1.20</ecNumber>
    </recommendedName>
    <alternativeName>
        <fullName evidence="19">Glutathione peroxidase MGST3</fullName>
    </alternativeName>
    <alternativeName>
        <fullName evidence="20">LTC4 synthase MGST3</fullName>
    </alternativeName>
</protein>
<evidence type="ECO:0000256" key="14">
    <source>
        <dbReference type="ARBA" id="ARBA00037916"/>
    </source>
</evidence>
<evidence type="ECO:0000256" key="8">
    <source>
        <dbReference type="ARBA" id="ARBA00023128"/>
    </source>
</evidence>
<evidence type="ECO:0000256" key="16">
    <source>
        <dbReference type="ARBA" id="ARBA00049298"/>
    </source>
</evidence>
<organism evidence="21 22">
    <name type="scientific">Gigaspora margarita</name>
    <dbReference type="NCBI Taxonomy" id="4874"/>
    <lineage>
        <taxon>Eukaryota</taxon>
        <taxon>Fungi</taxon>
        <taxon>Fungi incertae sedis</taxon>
        <taxon>Mucoromycota</taxon>
        <taxon>Glomeromycotina</taxon>
        <taxon>Glomeromycetes</taxon>
        <taxon>Diversisporales</taxon>
        <taxon>Gigasporaceae</taxon>
        <taxon>Gigaspora</taxon>
    </lineage>
</organism>
<dbReference type="GO" id="GO:0004464">
    <property type="term" value="F:leukotriene-C4 synthase activity"/>
    <property type="evidence" value="ECO:0007669"/>
    <property type="project" value="UniProtKB-EC"/>
</dbReference>
<dbReference type="PANTHER" id="PTHR10250:SF26">
    <property type="entry name" value="GLUTATHIONE S-TRANSFERASE 3, MITOCHONDRIAL"/>
    <property type="match status" value="1"/>
</dbReference>
<dbReference type="GO" id="GO:0005741">
    <property type="term" value="C:mitochondrial outer membrane"/>
    <property type="evidence" value="ECO:0007669"/>
    <property type="project" value="UniProtKB-SubCell"/>
</dbReference>
<evidence type="ECO:0000256" key="10">
    <source>
        <dbReference type="ARBA" id="ARBA00023139"/>
    </source>
</evidence>
<evidence type="ECO:0000313" key="22">
    <source>
        <dbReference type="Proteomes" id="UP000439903"/>
    </source>
</evidence>
<dbReference type="GO" id="GO:0004364">
    <property type="term" value="F:glutathione transferase activity"/>
    <property type="evidence" value="ECO:0007669"/>
    <property type="project" value="TreeGrafter"/>
</dbReference>
<name>A0A8H4AIQ9_GIGMA</name>
<dbReference type="GO" id="GO:0004602">
    <property type="term" value="F:glutathione peroxidase activity"/>
    <property type="evidence" value="ECO:0007669"/>
    <property type="project" value="TreeGrafter"/>
</dbReference>
<keyword evidence="2" id="KW-0808">Transferase</keyword>
<dbReference type="OrthoDB" id="410651at2759"/>
<evidence type="ECO:0000256" key="17">
    <source>
        <dbReference type="ARBA" id="ARBA00051411"/>
    </source>
</evidence>
<dbReference type="InterPro" id="IPR023352">
    <property type="entry name" value="MAPEG-like_dom_sf"/>
</dbReference>
<dbReference type="GO" id="GO:0005783">
    <property type="term" value="C:endoplasmic reticulum"/>
    <property type="evidence" value="ECO:0007669"/>
    <property type="project" value="TreeGrafter"/>
</dbReference>
<dbReference type="InterPro" id="IPR050997">
    <property type="entry name" value="MAPEG"/>
</dbReference>
<comment type="caution">
    <text evidence="21">The sequence shown here is derived from an EMBL/GenBank/DDBJ whole genome shotgun (WGS) entry which is preliminary data.</text>
</comment>
<evidence type="ECO:0000256" key="19">
    <source>
        <dbReference type="ARBA" id="ARBA00075145"/>
    </source>
</evidence>
<keyword evidence="22" id="KW-1185">Reference proteome</keyword>
<evidence type="ECO:0000256" key="7">
    <source>
        <dbReference type="ARBA" id="ARBA00023098"/>
    </source>
</evidence>
<dbReference type="InterPro" id="IPR001129">
    <property type="entry name" value="Membr-assoc_MAPEG"/>
</dbReference>
<dbReference type="FunFam" id="1.20.120.550:FF:000004">
    <property type="entry name" value="Microsomal glutathione S-transferase 3"/>
    <property type="match status" value="1"/>
</dbReference>
<dbReference type="GO" id="GO:0005635">
    <property type="term" value="C:nuclear envelope"/>
    <property type="evidence" value="ECO:0007669"/>
    <property type="project" value="TreeGrafter"/>
</dbReference>
<keyword evidence="8" id="KW-0496">Mitochondrion</keyword>
<keyword evidence="6" id="KW-0560">Oxidoreductase</keyword>
<evidence type="ECO:0000256" key="13">
    <source>
        <dbReference type="ARBA" id="ARBA00037884"/>
    </source>
</evidence>
<evidence type="ECO:0000256" key="2">
    <source>
        <dbReference type="ARBA" id="ARBA00022679"/>
    </source>
</evidence>
<evidence type="ECO:0000256" key="3">
    <source>
        <dbReference type="ARBA" id="ARBA00022692"/>
    </source>
</evidence>
<keyword evidence="3" id="KW-0812">Transmembrane</keyword>
<evidence type="ECO:0000256" key="4">
    <source>
        <dbReference type="ARBA" id="ARBA00022787"/>
    </source>
</evidence>
<keyword evidence="12" id="KW-0449">Lipoprotein</keyword>
<evidence type="ECO:0000256" key="11">
    <source>
        <dbReference type="ARBA" id="ARBA00023239"/>
    </source>
</evidence>
<evidence type="ECO:0000256" key="12">
    <source>
        <dbReference type="ARBA" id="ARBA00023288"/>
    </source>
</evidence>
<dbReference type="SUPFAM" id="SSF161084">
    <property type="entry name" value="MAPEG domain-like"/>
    <property type="match status" value="1"/>
</dbReference>
<dbReference type="Gene3D" id="1.20.120.550">
    <property type="entry name" value="Membrane associated eicosanoid/glutathione metabolism-like domain"/>
    <property type="match status" value="1"/>
</dbReference>
<evidence type="ECO:0000256" key="5">
    <source>
        <dbReference type="ARBA" id="ARBA00022989"/>
    </source>
</evidence>
<keyword evidence="10" id="KW-0564">Palmitate</keyword>
<dbReference type="EC" id="4.4.1.20" evidence="15"/>
<accession>A0A8H4AIQ9</accession>